<evidence type="ECO:0000313" key="2">
    <source>
        <dbReference type="Proteomes" id="UP000002430"/>
    </source>
</evidence>
<reference evidence="1 2" key="1">
    <citation type="submission" date="2005-11" db="EMBL/GenBank/DDBJ databases">
        <title>The complete genome sequence of Lawsonia intracellularis: the causative agent of proliferative enteropathy.</title>
        <authorList>
            <person name="Kaur K."/>
            <person name="Zhang Q."/>
            <person name="Beckler D."/>
            <person name="Munir S."/>
            <person name="Li L."/>
            <person name="Kinsley K."/>
            <person name="Herron L."/>
            <person name="Peterson A."/>
            <person name="May B."/>
            <person name="Singh S."/>
            <person name="Gebhart C."/>
            <person name="Kapur V."/>
        </authorList>
    </citation>
    <scope>NUCLEOTIDE SEQUENCE [LARGE SCALE GENOMIC DNA]</scope>
    <source>
        <strain evidence="1 2">PHE/MN1-00</strain>
    </source>
</reference>
<dbReference type="Proteomes" id="UP000002430">
    <property type="component" value="Chromosome"/>
</dbReference>
<name>Q1MPI5_LAWIP</name>
<dbReference type="RefSeq" id="WP_011527121.1">
    <property type="nucleotide sequence ID" value="NC_008011.1"/>
</dbReference>
<gene>
    <name evidence="1" type="ordered locus">LI1038</name>
</gene>
<evidence type="ECO:0000313" key="1">
    <source>
        <dbReference type="EMBL" id="CAJ55092.1"/>
    </source>
</evidence>
<dbReference type="EMBL" id="AM180252">
    <property type="protein sequence ID" value="CAJ55092.1"/>
    <property type="molecule type" value="Genomic_DNA"/>
</dbReference>
<dbReference type="AlphaFoldDB" id="Q1MPI5"/>
<organism evidence="1 2">
    <name type="scientific">Lawsonia intracellularis (strain PHE/MN1-00)</name>
    <dbReference type="NCBI Taxonomy" id="363253"/>
    <lineage>
        <taxon>Bacteria</taxon>
        <taxon>Pseudomonadati</taxon>
        <taxon>Thermodesulfobacteriota</taxon>
        <taxon>Desulfovibrionia</taxon>
        <taxon>Desulfovibrionales</taxon>
        <taxon>Desulfovibrionaceae</taxon>
        <taxon>Lawsonia</taxon>
    </lineage>
</organism>
<accession>Q1MPI5</accession>
<keyword evidence="2" id="KW-1185">Reference proteome</keyword>
<dbReference type="KEGG" id="lip:LI1038"/>
<dbReference type="HOGENOM" id="CLU_1213602_0_0_7"/>
<proteinExistence type="predicted"/>
<sequence>MLTLPTVFIGSPIISDIDKPPFITTRQQTLTTPSNSSKYLHRICLSLITLGIYELIKVTCSIFNSKSKSSFFSMEKDEYSDYGYHILQPLSEEKTLLPNNIKRTMENIQNSFTATTNTAPLPLAKYGLEIPQTKTNLTKENIIKKLIQELKLIIIKEKILSDLHNELKNKNIYIDEIDKSYLLHTEHTKIVSLALNPDYTMSKEIKQLVYKLIKYIETKYNHIINYNN</sequence>
<protein>
    <submittedName>
        <fullName evidence="1">NA</fullName>
    </submittedName>
</protein>